<dbReference type="Gene3D" id="3.60.21.10">
    <property type="match status" value="1"/>
</dbReference>
<dbReference type="PANTHER" id="PTHR42850:SF10">
    <property type="entry name" value="SERINE_THREONINE-PROTEIN PHOSPHATASE 1"/>
    <property type="match status" value="1"/>
</dbReference>
<dbReference type="InterPro" id="IPR006186">
    <property type="entry name" value="Ser/Thr-sp_prot-phosphatase"/>
</dbReference>
<proteinExistence type="predicted"/>
<evidence type="ECO:0000259" key="1">
    <source>
        <dbReference type="PROSITE" id="PS00125"/>
    </source>
</evidence>
<dbReference type="InterPro" id="IPR050126">
    <property type="entry name" value="Ap4A_hydrolase"/>
</dbReference>
<dbReference type="PROSITE" id="PS00125">
    <property type="entry name" value="SER_THR_PHOSPHATASE"/>
    <property type="match status" value="1"/>
</dbReference>
<dbReference type="Proteomes" id="UP000644192">
    <property type="component" value="Unassembled WGS sequence"/>
</dbReference>
<dbReference type="SUPFAM" id="SSF56300">
    <property type="entry name" value="Metallo-dependent phosphatases"/>
    <property type="match status" value="1"/>
</dbReference>
<dbReference type="InterPro" id="IPR029052">
    <property type="entry name" value="Metallo-depent_PP-like"/>
</dbReference>
<dbReference type="GO" id="GO:0005737">
    <property type="term" value="C:cytoplasm"/>
    <property type="evidence" value="ECO:0007669"/>
    <property type="project" value="TreeGrafter"/>
</dbReference>
<dbReference type="GO" id="GO:0016791">
    <property type="term" value="F:phosphatase activity"/>
    <property type="evidence" value="ECO:0007669"/>
    <property type="project" value="TreeGrafter"/>
</dbReference>
<evidence type="ECO:0000313" key="2">
    <source>
        <dbReference type="EMBL" id="MZZ15718.1"/>
    </source>
</evidence>
<protein>
    <submittedName>
        <fullName evidence="2">Serine/threonine protein phosphatase</fullName>
    </submittedName>
</protein>
<dbReference type="EMBL" id="WXZT01000022">
    <property type="protein sequence ID" value="MZZ15718.1"/>
    <property type="molecule type" value="Genomic_DNA"/>
</dbReference>
<name>A0A6B1YDF1_PSEAI</name>
<dbReference type="AlphaFoldDB" id="A0A6B1YDF1"/>
<sequence length="229" mass="24780">MTLVQRFERNTAGRDFCVGDVHGCFDLLEALLAQAAFDKAVDRLFSVGDLVDRGPGSDLVQEWLSRPWFHAVRGNHEQMVVDTYKHGGDDWLHVANGGAWLLGLPETEQRGYAELFDDLPLAIEVETAAGAVGIVHAECQAKSWQAFCAGVEAGEKAHVTAALWARSRAANEDSTPVEGVAAVLVGHTPHNRLTRLGNVFYLDTGACFGGSLSMLCLNDWSVSSARGTR</sequence>
<dbReference type="PANTHER" id="PTHR42850">
    <property type="entry name" value="METALLOPHOSPHOESTERASE"/>
    <property type="match status" value="1"/>
</dbReference>
<dbReference type="Pfam" id="PF00149">
    <property type="entry name" value="Metallophos"/>
    <property type="match status" value="1"/>
</dbReference>
<dbReference type="GO" id="GO:0110154">
    <property type="term" value="P:RNA decapping"/>
    <property type="evidence" value="ECO:0007669"/>
    <property type="project" value="TreeGrafter"/>
</dbReference>
<comment type="caution">
    <text evidence="2">The sequence shown here is derived from an EMBL/GenBank/DDBJ whole genome shotgun (WGS) entry which is preliminary data.</text>
</comment>
<dbReference type="RefSeq" id="WP_132674122.1">
    <property type="nucleotide sequence ID" value="NZ_CAADNI010000353.1"/>
</dbReference>
<organism evidence="2 3">
    <name type="scientific">Pseudomonas aeruginosa</name>
    <dbReference type="NCBI Taxonomy" id="287"/>
    <lineage>
        <taxon>Bacteria</taxon>
        <taxon>Pseudomonadati</taxon>
        <taxon>Pseudomonadota</taxon>
        <taxon>Gammaproteobacteria</taxon>
        <taxon>Pseudomonadales</taxon>
        <taxon>Pseudomonadaceae</taxon>
        <taxon>Pseudomonas</taxon>
    </lineage>
</organism>
<gene>
    <name evidence="2" type="ORF">GUL26_25990</name>
</gene>
<feature type="domain" description="Serine/threonine specific protein phosphatases" evidence="1">
    <location>
        <begin position="72"/>
        <end position="77"/>
    </location>
</feature>
<dbReference type="InterPro" id="IPR004843">
    <property type="entry name" value="Calcineurin-like_PHP"/>
</dbReference>
<evidence type="ECO:0000313" key="3">
    <source>
        <dbReference type="Proteomes" id="UP000644192"/>
    </source>
</evidence>
<accession>A0A6B1YDF1</accession>
<reference evidence="2" key="1">
    <citation type="submission" date="2020-01" db="EMBL/GenBank/DDBJ databases">
        <title>Bacteria Cultured from War Wounds Associated with the Conflict in Eastern Ukraine.</title>
        <authorList>
            <person name="Snesrud E."/>
            <person name="Galac M.R."/>
            <person name="Mc Gann P."/>
            <person name="Valentine K."/>
            <person name="Viacheslav K."/>
        </authorList>
    </citation>
    <scope>NUCLEOTIDE SEQUENCE</scope>
    <source>
        <strain evidence="2">VNMU148</strain>
    </source>
</reference>
<dbReference type="GO" id="GO:0008803">
    <property type="term" value="F:bis(5'-nucleosyl)-tetraphosphatase (symmetrical) activity"/>
    <property type="evidence" value="ECO:0007669"/>
    <property type="project" value="TreeGrafter"/>
</dbReference>